<dbReference type="Gene3D" id="2.60.40.1120">
    <property type="entry name" value="Carboxypeptidase-like, regulatory domain"/>
    <property type="match status" value="1"/>
</dbReference>
<dbReference type="InterPro" id="IPR008969">
    <property type="entry name" value="CarboxyPept-like_regulatory"/>
</dbReference>
<dbReference type="Proteomes" id="UP000226437">
    <property type="component" value="Unassembled WGS sequence"/>
</dbReference>
<feature type="chain" id="PRO_5013571903" description="Carboxypeptidase-like regulatory domain-containing protein" evidence="2">
    <location>
        <begin position="19"/>
        <end position="873"/>
    </location>
</feature>
<dbReference type="EMBL" id="PDLO01000006">
    <property type="protein sequence ID" value="PHK97775.1"/>
    <property type="molecule type" value="Genomic_DNA"/>
</dbReference>
<gene>
    <name evidence="3" type="ORF">CGL56_13235</name>
</gene>
<dbReference type="Pfam" id="PF13715">
    <property type="entry name" value="CarbopepD_reg_2"/>
    <property type="match status" value="1"/>
</dbReference>
<dbReference type="SUPFAM" id="SSF49464">
    <property type="entry name" value="Carboxypeptidase regulatory domain-like"/>
    <property type="match status" value="1"/>
</dbReference>
<comment type="caution">
    <text evidence="3">The sequence shown here is derived from an EMBL/GenBank/DDBJ whole genome shotgun (WGS) entry which is preliminary data.</text>
</comment>
<evidence type="ECO:0000313" key="4">
    <source>
        <dbReference type="Proteomes" id="UP000226437"/>
    </source>
</evidence>
<protein>
    <recommendedName>
        <fullName evidence="5">Carboxypeptidase-like regulatory domain-containing protein</fullName>
    </recommendedName>
</protein>
<keyword evidence="2" id="KW-0732">Signal</keyword>
<organism evidence="3 4">
    <name type="scientific">Neolewinella marina</name>
    <dbReference type="NCBI Taxonomy" id="438751"/>
    <lineage>
        <taxon>Bacteria</taxon>
        <taxon>Pseudomonadati</taxon>
        <taxon>Bacteroidota</taxon>
        <taxon>Saprospiria</taxon>
        <taxon>Saprospirales</taxon>
        <taxon>Lewinellaceae</taxon>
        <taxon>Neolewinella</taxon>
    </lineage>
</organism>
<dbReference type="OrthoDB" id="983143at2"/>
<evidence type="ECO:0000313" key="3">
    <source>
        <dbReference type="EMBL" id="PHK97775.1"/>
    </source>
</evidence>
<dbReference type="Pfam" id="PF18939">
    <property type="entry name" value="DUF5686"/>
    <property type="match status" value="1"/>
</dbReference>
<keyword evidence="4" id="KW-1185">Reference proteome</keyword>
<feature type="coiled-coil region" evidence="1">
    <location>
        <begin position="374"/>
        <end position="404"/>
    </location>
</feature>
<evidence type="ECO:0000256" key="2">
    <source>
        <dbReference type="SAM" id="SignalP"/>
    </source>
</evidence>
<evidence type="ECO:0000256" key="1">
    <source>
        <dbReference type="SAM" id="Coils"/>
    </source>
</evidence>
<keyword evidence="1" id="KW-0175">Coiled coil</keyword>
<reference evidence="3 4" key="1">
    <citation type="submission" date="2017-10" db="EMBL/GenBank/DDBJ databases">
        <title>The draft genome sequence of Lewinella marina KCTC 32374.</title>
        <authorList>
            <person name="Wang K."/>
        </authorList>
    </citation>
    <scope>NUCLEOTIDE SEQUENCE [LARGE SCALE GENOMIC DNA]</scope>
    <source>
        <strain evidence="3 4">MKG-38</strain>
    </source>
</reference>
<feature type="signal peptide" evidence="2">
    <location>
        <begin position="1"/>
        <end position="18"/>
    </location>
</feature>
<accession>A0A2G0CCT6</accession>
<dbReference type="InterPro" id="IPR043741">
    <property type="entry name" value="DUF5686"/>
</dbReference>
<dbReference type="AlphaFoldDB" id="A0A2G0CCT6"/>
<dbReference type="RefSeq" id="WP_099107049.1">
    <property type="nucleotide sequence ID" value="NZ_JAATJF010000003.1"/>
</dbReference>
<proteinExistence type="predicted"/>
<name>A0A2G0CCT6_9BACT</name>
<sequence length="873" mass="98896">MTRYLTLLLILLGTAVQAQVLTGRVTDEATGEPLPYASIYLQQTGTGATTNSEGRYELKLRPGNNTIVFQYLGYQTRVEQVESSRGSLDIQLRTEALELEEVQVLSGGEDLSYSVIRRAIAKADYHRNQVDRYTADVYLKGIGKVDKIPGVIRKLAPKEDRAEIDEFVGRSFTSETTSRVTYERPNTFTEEVLSRYVVGEEDFEVSGYVFSSFYEPEVAGVVSPLSPKAFAYYKFEHDGIFADQGELINKIRVIPRSRGEGVFEGDIYIVQDDWSLHSLDLRTYHTGFAIDIKINYNEVDDHIWLPTTTAISAQGGLLGIKLSVSYIASTSNYDLVLNPDLGGYVEVIDEKTQPEAAAVTRRENRLSGYESTLAEGGEITRKELRRLMRDYEEEEQEKQEAPEVVANYTFIDDSVQTIRDSAAWEAVRPIPLTAEEIAGYRYQDSVARAAKLDSLAVARGEKPASKQNKQRKPLPPFLRFDVAPDIVFNPVEGYAVGGQLTKNLRRKVGEDSAAHHVKFGELSLRSRYGFAWQRLSWEAGYQNWSNQQSKGRYRISGGRYLSQFDASPAIDPIINTFTALLYGDNYVRLYERAYGQFDYRKRFSDAFRLSAGFRYEDRRAVSNQTNHRWWRQDDFAYASNNPFNEERGEVTDVADAAIVTVEGAWRPGLKYTVRNGKRSLVAHSAPTLGLLVESGLPSVGNSRSDYTRLEGSYRHRFAAGPRGAVHLLLRAGTFLDRTYVDFPDFRHFATSEILLTRLDPIGSYRLLPYYRNSTAGEYAEAYVHYQFRKLLLTRIWELHLMGLKEDLFVNYLHTPTSDHYTEVGYSLDNLLRVLRLEFVAAFRDGRYDDFGVRLSITTTFLGEGDNDGGGADF</sequence>
<evidence type="ECO:0008006" key="5">
    <source>
        <dbReference type="Google" id="ProtNLM"/>
    </source>
</evidence>